<dbReference type="GO" id="GO:0005975">
    <property type="term" value="P:carbohydrate metabolic process"/>
    <property type="evidence" value="ECO:0007669"/>
    <property type="project" value="InterPro"/>
</dbReference>
<dbReference type="STRING" id="1121345.SAMN02745217_03393"/>
<keyword evidence="5" id="KW-1185">Reference proteome</keyword>
<dbReference type="Pfam" id="PF12799">
    <property type="entry name" value="LRR_4"/>
    <property type="match status" value="4"/>
</dbReference>
<evidence type="ECO:0000256" key="1">
    <source>
        <dbReference type="ARBA" id="ARBA00022614"/>
    </source>
</evidence>
<dbReference type="SUPFAM" id="SSF52058">
    <property type="entry name" value="L domain-like"/>
    <property type="match status" value="1"/>
</dbReference>
<feature type="domain" description="GH18" evidence="3">
    <location>
        <begin position="68"/>
        <end position="445"/>
    </location>
</feature>
<dbReference type="SMART" id="SM00369">
    <property type="entry name" value="LRR_TYP"/>
    <property type="match status" value="6"/>
</dbReference>
<dbReference type="InterPro" id="IPR025875">
    <property type="entry name" value="Leu-rich_rpt_4"/>
</dbReference>
<keyword evidence="2" id="KW-0677">Repeat</keyword>
<evidence type="ECO:0000259" key="3">
    <source>
        <dbReference type="PROSITE" id="PS51910"/>
    </source>
</evidence>
<dbReference type="InterPro" id="IPR001611">
    <property type="entry name" value="Leu-rich_rpt"/>
</dbReference>
<dbReference type="Gene3D" id="3.20.20.80">
    <property type="entry name" value="Glycosidases"/>
    <property type="match status" value="1"/>
</dbReference>
<dbReference type="InterPro" id="IPR050836">
    <property type="entry name" value="SDS22/Internalin_LRR"/>
</dbReference>
<keyword evidence="1" id="KW-0433">Leucine-rich repeat</keyword>
<evidence type="ECO:0000313" key="5">
    <source>
        <dbReference type="Proteomes" id="UP000184612"/>
    </source>
</evidence>
<dbReference type="SMART" id="SM00636">
    <property type="entry name" value="Glyco_18"/>
    <property type="match status" value="1"/>
</dbReference>
<sequence length="705" mass="77951">MGITNNYVSSRFSMKNGPVKKLIQLCISFVIILAFAIQPLSAAAAESTPSDSNTAAGSTASTVGLQGGELHAFYPSNAVFSDKMQQYIDSLDSVSFAFSRIDAGDSGNLNTVKGKNGNYSFYYPTDFLQPIKYAKSKGKSIQLNVYMDSSDCTKLLPYAEEQSAMLQAIVNAMQADITQGEGVYYDGVVIDFEGLRNTDAAGTPILYNGNQISTYFIQFLKELRVQLDSIGKKLYVAVNPALYYDGYNYSDILSIADRVIIMAHDYEPTEKLKKSQVEQYTGYDALEPIDSLAPIQKIRQALNDIQKAASDSTQLQKVWLQISFDTAQWQFDAGSATGWEKLPDTALSKKGRLSPLYKSIKARVDNTDGYGQNISYGYNNELQSPYIQYYNSSDKSWNVMIYEDSTSISAKIEMAKTYGLGGISLWSLSNMPDYTDSLGKKFHLNGWTTIIAKMNSYDTLPAASSKYVSFSDSAIEKAVREKLGKTSGKISLQEVQSIYRLKLPKGVKSLKNLSYLTNLEYLDASQLGLKDIASVKSLTKLRVLYLQRNSVSDISALKKLTQLEVLSLNGNKLTSVSALSSLKNLRELYLRENKIQSLAGLSQLLKLETLEAGKNSIQSTDSLKNLKKLQHLALDNNQISSITGLKALTSLKYLDLSANKIKSIASLKKLTNLKELYLKGNSISDYSPVKAVYSKKGFLCDFKVK</sequence>
<protein>
    <submittedName>
        <fullName evidence="4">Internalin A</fullName>
    </submittedName>
</protein>
<accession>A0A1M7YGY5</accession>
<dbReference type="InterPro" id="IPR032675">
    <property type="entry name" value="LRR_dom_sf"/>
</dbReference>
<dbReference type="SMART" id="SM00365">
    <property type="entry name" value="LRR_SD22"/>
    <property type="match status" value="8"/>
</dbReference>
<dbReference type="PROSITE" id="PS51450">
    <property type="entry name" value="LRR"/>
    <property type="match status" value="5"/>
</dbReference>
<dbReference type="PROSITE" id="PS51910">
    <property type="entry name" value="GH18_2"/>
    <property type="match status" value="1"/>
</dbReference>
<dbReference type="Gene3D" id="3.80.10.10">
    <property type="entry name" value="Ribonuclease Inhibitor"/>
    <property type="match status" value="1"/>
</dbReference>
<dbReference type="AlphaFoldDB" id="A0A1M7YGY5"/>
<dbReference type="RefSeq" id="WP_073590047.1">
    <property type="nucleotide sequence ID" value="NZ_FRFD01000010.1"/>
</dbReference>
<dbReference type="Pfam" id="PF00704">
    <property type="entry name" value="Glyco_hydro_18"/>
    <property type="match status" value="1"/>
</dbReference>
<reference evidence="4 5" key="1">
    <citation type="submission" date="2016-12" db="EMBL/GenBank/DDBJ databases">
        <authorList>
            <person name="Song W.-J."/>
            <person name="Kurnit D.M."/>
        </authorList>
    </citation>
    <scope>NUCLEOTIDE SEQUENCE [LARGE SCALE GENOMIC DNA]</scope>
    <source>
        <strain evidence="4 5">DSM 12503</strain>
    </source>
</reference>
<dbReference type="PANTHER" id="PTHR46652">
    <property type="entry name" value="LEUCINE-RICH REPEAT AND IQ DOMAIN-CONTAINING PROTEIN 1-RELATED"/>
    <property type="match status" value="1"/>
</dbReference>
<dbReference type="InterPro" id="IPR029070">
    <property type="entry name" value="Chitinase_insertion_sf"/>
</dbReference>
<dbReference type="InterPro" id="IPR001223">
    <property type="entry name" value="Glyco_hydro18_cat"/>
</dbReference>
<evidence type="ECO:0000313" key="4">
    <source>
        <dbReference type="EMBL" id="SHO51895.1"/>
    </source>
</evidence>
<organism evidence="4 5">
    <name type="scientific">Anaerocolumna xylanovorans DSM 12503</name>
    <dbReference type="NCBI Taxonomy" id="1121345"/>
    <lineage>
        <taxon>Bacteria</taxon>
        <taxon>Bacillati</taxon>
        <taxon>Bacillota</taxon>
        <taxon>Clostridia</taxon>
        <taxon>Lachnospirales</taxon>
        <taxon>Lachnospiraceae</taxon>
        <taxon>Anaerocolumna</taxon>
    </lineage>
</organism>
<dbReference type="SUPFAM" id="SSF51445">
    <property type="entry name" value="(Trans)glycosidases"/>
    <property type="match status" value="1"/>
</dbReference>
<dbReference type="Proteomes" id="UP000184612">
    <property type="component" value="Unassembled WGS sequence"/>
</dbReference>
<dbReference type="GO" id="GO:0008061">
    <property type="term" value="F:chitin binding"/>
    <property type="evidence" value="ECO:0007669"/>
    <property type="project" value="InterPro"/>
</dbReference>
<dbReference type="PANTHER" id="PTHR46652:SF3">
    <property type="entry name" value="LEUCINE-RICH REPEAT-CONTAINING PROTEIN 9"/>
    <property type="match status" value="1"/>
</dbReference>
<name>A0A1M7YGY5_9FIRM</name>
<dbReference type="EMBL" id="FRFD01000010">
    <property type="protein sequence ID" value="SHO51895.1"/>
    <property type="molecule type" value="Genomic_DNA"/>
</dbReference>
<proteinExistence type="predicted"/>
<dbReference type="InterPro" id="IPR003591">
    <property type="entry name" value="Leu-rich_rpt_typical-subtyp"/>
</dbReference>
<dbReference type="Gene3D" id="3.10.50.10">
    <property type="match status" value="1"/>
</dbReference>
<dbReference type="InterPro" id="IPR011583">
    <property type="entry name" value="Chitinase_II/V-like_cat"/>
</dbReference>
<gene>
    <name evidence="4" type="ORF">SAMN02745217_03393</name>
</gene>
<evidence type="ECO:0000256" key="2">
    <source>
        <dbReference type="ARBA" id="ARBA00022737"/>
    </source>
</evidence>
<dbReference type="InterPro" id="IPR017853">
    <property type="entry name" value="GH"/>
</dbReference>